<dbReference type="RefSeq" id="YP_009609425.1">
    <property type="nucleotide sequence ID" value="NC_041996.1"/>
</dbReference>
<proteinExistence type="predicted"/>
<dbReference type="KEGG" id="vg:40085509"/>
<dbReference type="EMBL" id="MF036690">
    <property type="protein sequence ID" value="ARW57523.1"/>
    <property type="molecule type" value="Genomic_DNA"/>
</dbReference>
<accession>A0A1Z1LXI2</accession>
<organism evidence="1 2">
    <name type="scientific">Serratia phage CHI14</name>
    <dbReference type="NCBI Taxonomy" id="2006941"/>
    <lineage>
        <taxon>Viruses</taxon>
        <taxon>Duplodnaviria</taxon>
        <taxon>Heunggongvirae</taxon>
        <taxon>Uroviricota</taxon>
        <taxon>Caudoviricetes</taxon>
        <taxon>Pantevenvirales</taxon>
        <taxon>Straboviridae</taxon>
        <taxon>Tevenvirinae</taxon>
        <taxon>Winklervirus</taxon>
        <taxon>Winklervirus chi14</taxon>
    </lineage>
</organism>
<dbReference type="GeneID" id="40085509"/>
<name>A0A1Z1LXI2_9CAUD</name>
<protein>
    <submittedName>
        <fullName evidence="1">Uncharacterized protein</fullName>
    </submittedName>
</protein>
<dbReference type="Proteomes" id="UP000225148">
    <property type="component" value="Segment"/>
</dbReference>
<evidence type="ECO:0000313" key="1">
    <source>
        <dbReference type="EMBL" id="ARW57523.1"/>
    </source>
</evidence>
<keyword evidence="2" id="KW-1185">Reference proteome</keyword>
<sequence length="54" mass="6348">MSLQPIAIFTFENGEQIKVRHNLISGNTSVFEGRLDLQSMVRYRNGQWEFIRGY</sequence>
<evidence type="ECO:0000313" key="2">
    <source>
        <dbReference type="Proteomes" id="UP000225148"/>
    </source>
</evidence>
<reference evidence="1 2" key="1">
    <citation type="submission" date="2017-04" db="EMBL/GenBank/DDBJ databases">
        <title>Environmental T4-family bacteriophages evolve to escape abortive infection via multiple routes in a bacterial host employing altruistic suicide through Type III toxin-antitoxin systems.</title>
        <authorList>
            <person name="Chen B."/>
            <person name="Salmond G.P.C."/>
            <person name="Akusobi C."/>
            <person name="Fang X."/>
        </authorList>
    </citation>
    <scope>NUCLEOTIDE SEQUENCE [LARGE SCALE GENOMIC DNA]</scope>
</reference>